<organism evidence="2 3">
    <name type="scientific">Mucilaginibacter jinjuensis</name>
    <dbReference type="NCBI Taxonomy" id="1176721"/>
    <lineage>
        <taxon>Bacteria</taxon>
        <taxon>Pseudomonadati</taxon>
        <taxon>Bacteroidota</taxon>
        <taxon>Sphingobacteriia</taxon>
        <taxon>Sphingobacteriales</taxon>
        <taxon>Sphingobacteriaceae</taxon>
        <taxon>Mucilaginibacter</taxon>
    </lineage>
</organism>
<keyword evidence="2" id="KW-0378">Hydrolase</keyword>
<dbReference type="SUPFAM" id="SSF52266">
    <property type="entry name" value="SGNH hydrolase"/>
    <property type="match status" value="1"/>
</dbReference>
<proteinExistence type="predicted"/>
<evidence type="ECO:0000313" key="2">
    <source>
        <dbReference type="EMBL" id="WCT12858.1"/>
    </source>
</evidence>
<dbReference type="Pfam" id="PF13472">
    <property type="entry name" value="Lipase_GDSL_2"/>
    <property type="match status" value="1"/>
</dbReference>
<dbReference type="InterPro" id="IPR036514">
    <property type="entry name" value="SGNH_hydro_sf"/>
</dbReference>
<keyword evidence="3" id="KW-1185">Reference proteome</keyword>
<name>A0ABY7T982_9SPHI</name>
<feature type="domain" description="SGNH hydrolase-type esterase" evidence="1">
    <location>
        <begin position="52"/>
        <end position="229"/>
    </location>
</feature>
<dbReference type="GO" id="GO:0016787">
    <property type="term" value="F:hydrolase activity"/>
    <property type="evidence" value="ECO:0007669"/>
    <property type="project" value="UniProtKB-KW"/>
</dbReference>
<dbReference type="Proteomes" id="UP001216139">
    <property type="component" value="Chromosome"/>
</dbReference>
<accession>A0ABY7T982</accession>
<dbReference type="PROSITE" id="PS51257">
    <property type="entry name" value="PROKAR_LIPOPROTEIN"/>
    <property type="match status" value="1"/>
</dbReference>
<evidence type="ECO:0000259" key="1">
    <source>
        <dbReference type="Pfam" id="PF13472"/>
    </source>
</evidence>
<reference evidence="2 3" key="1">
    <citation type="submission" date="2023-02" db="EMBL/GenBank/DDBJ databases">
        <title>Genome sequence of Mucilaginibacter jinjuensis strain KACC 16571.</title>
        <authorList>
            <person name="Kim S."/>
            <person name="Heo J."/>
            <person name="Kwon S.-W."/>
        </authorList>
    </citation>
    <scope>NUCLEOTIDE SEQUENCE [LARGE SCALE GENOMIC DNA]</scope>
    <source>
        <strain evidence="2 3">KACC 16571</strain>
    </source>
</reference>
<dbReference type="EMBL" id="CP117167">
    <property type="protein sequence ID" value="WCT12858.1"/>
    <property type="molecule type" value="Genomic_DNA"/>
</dbReference>
<dbReference type="RefSeq" id="WP_273631130.1">
    <property type="nucleotide sequence ID" value="NZ_CP117167.1"/>
</dbReference>
<evidence type="ECO:0000313" key="3">
    <source>
        <dbReference type="Proteomes" id="UP001216139"/>
    </source>
</evidence>
<dbReference type="Gene3D" id="3.40.50.1110">
    <property type="entry name" value="SGNH hydrolase"/>
    <property type="match status" value="1"/>
</dbReference>
<dbReference type="InterPro" id="IPR013830">
    <property type="entry name" value="SGNH_hydro"/>
</dbReference>
<gene>
    <name evidence="2" type="ORF">PQO05_02785</name>
</gene>
<protein>
    <submittedName>
        <fullName evidence="2">SGNH/GDSL hydrolase family protein</fullName>
    </submittedName>
</protein>
<dbReference type="CDD" id="cd01832">
    <property type="entry name" value="SGNH_hydrolase_like_1"/>
    <property type="match status" value="1"/>
</dbReference>
<sequence length="248" mass="26949">MKILGSLLIALTTVTGCSKQSMDSINTSQPVTVTAPVLAPAVAATDTITYLALGDSYTIGEAVPQDQSFPYQLASQLRLNHYNIGNPMIIATTGWTTTQLQDAIKAAALKKTFTFVTLLIGVNNQYQNYNPDSYRVDFKDLLSTAIQLAGGYKNRVFVLSIPDYSVTPFAASSNKALISQQLNVYNDINANESNLSGVNYLNITSISRNAAYDTTLLASDGLHPSGLMYNMWVKELIKQVIPSLTAKY</sequence>